<dbReference type="EMBL" id="RBZW01000019">
    <property type="protein sequence ID" value="THE65534.1"/>
    <property type="molecule type" value="Genomic_DNA"/>
</dbReference>
<protein>
    <recommendedName>
        <fullName evidence="2">DUF7827 domain-containing protein</fullName>
    </recommendedName>
</protein>
<feature type="compositionally biased region" description="Acidic residues" evidence="1">
    <location>
        <begin position="760"/>
        <end position="770"/>
    </location>
</feature>
<dbReference type="Pfam" id="PF25162">
    <property type="entry name" value="DUF7827"/>
    <property type="match status" value="1"/>
</dbReference>
<name>A0A4S3TMP0_9EURY</name>
<evidence type="ECO:0000256" key="1">
    <source>
        <dbReference type="SAM" id="MobiDB-lite"/>
    </source>
</evidence>
<dbReference type="InterPro" id="IPR057149">
    <property type="entry name" value="DUF7827"/>
</dbReference>
<sequence>MTPNRTYRESGRALVLATIVILSVVATATAFAGAATTTNDVTYTVDGEESSLLYQGQTVVVSGDFRDTAAYDLRQVTASSGGTVQSSTYVETVTTDGTGQIELETSDLAVGQYYLAEPGDTSPVTVGDTFEVTIQTIRTALEADAVANAGPDATTALDIVSNRGSYSLNVSADGDIDAEELLAIFGDEGEYGDLQPHTAADLDGDTVGAFDAGVYDESEADADEKIVLVDVDDRKAELDFTGVDDDAYDLAFEVVDSTAVDTTAVDVGEIDLDASFDQHHYTQSAGDIVEFTVDLEDTDDAYVQFGDENAGYVDVLYLADDTGSGDVTVQVNTRTAGAPGTSTADAFYAGDDVVQSLVHDGGDEVEQAAFYDRESDSSAELEGGFSEYLEELDLLSDGDEPDDQLTRPLQPTAYDLTVSATGTFVVDDGESDTDDELDRATLDLTPPSVDAVTTSVASSDRADRHDRDELHEFAIERTEIAEGDRLIVDVDASGLVGAVLAAGGDWDALEDGFAADSLSELTANDGEGVSFQVDAADPIGNQGPTSLVLEDADTEAVSVFADTETGVLSVVVDTSSSSAFDGSLEDGMEFTATLAYETDDDERYAFGDEAFDGGAAGEAEPAYPYADADSDEAVSTEFSLVEPTVSFDDRDANDAVALEASETVVTGETTIAPGTVAEVRLEHTDGSDEVFLQTAATTVGADGDFETEPVDLRDREVDGDGTLAFRVDGDTIDEADGVFVEAMADGGERLAEPDDGLLVADDEPVESGDD</sequence>
<accession>A0A4S3TMP0</accession>
<evidence type="ECO:0000313" key="3">
    <source>
        <dbReference type="EMBL" id="THE65534.1"/>
    </source>
</evidence>
<proteinExistence type="predicted"/>
<evidence type="ECO:0000259" key="2">
    <source>
        <dbReference type="Pfam" id="PF25162"/>
    </source>
</evidence>
<comment type="caution">
    <text evidence="3">The sequence shown here is derived from an EMBL/GenBank/DDBJ whole genome shotgun (WGS) entry which is preliminary data.</text>
</comment>
<dbReference type="Proteomes" id="UP000318864">
    <property type="component" value="Unassembled WGS sequence"/>
</dbReference>
<dbReference type="RefSeq" id="WP_141463967.1">
    <property type="nucleotide sequence ID" value="NZ_RBZW01000019.1"/>
</dbReference>
<organism evidence="3 4">
    <name type="scientific">Salinadaptatus halalkaliphilus</name>
    <dbReference type="NCBI Taxonomy" id="2419781"/>
    <lineage>
        <taxon>Archaea</taxon>
        <taxon>Methanobacteriati</taxon>
        <taxon>Methanobacteriota</taxon>
        <taxon>Stenosarchaea group</taxon>
        <taxon>Halobacteria</taxon>
        <taxon>Halobacteriales</taxon>
        <taxon>Natrialbaceae</taxon>
        <taxon>Salinadaptatus</taxon>
    </lineage>
</organism>
<keyword evidence="4" id="KW-1185">Reference proteome</keyword>
<evidence type="ECO:0000313" key="4">
    <source>
        <dbReference type="Proteomes" id="UP000318864"/>
    </source>
</evidence>
<feature type="region of interest" description="Disordered" evidence="1">
    <location>
        <begin position="748"/>
        <end position="770"/>
    </location>
</feature>
<gene>
    <name evidence="3" type="ORF">D8Y22_06880</name>
</gene>
<reference evidence="3 4" key="1">
    <citation type="submission" date="2018-10" db="EMBL/GenBank/DDBJ databases">
        <title>Natronolimnobius sp. XQ-INN 246 isolated from Inner Mongolia Autonomous Region of China.</title>
        <authorList>
            <person name="Xue Q."/>
        </authorList>
    </citation>
    <scope>NUCLEOTIDE SEQUENCE [LARGE SCALE GENOMIC DNA]</scope>
    <source>
        <strain evidence="3 4">XQ-INN 246</strain>
    </source>
</reference>
<dbReference type="AlphaFoldDB" id="A0A4S3TMP0"/>
<feature type="domain" description="DUF7827" evidence="2">
    <location>
        <begin position="271"/>
        <end position="357"/>
    </location>
</feature>
<dbReference type="NCBIfam" id="NF045517">
    <property type="entry name" value="halo_surf_dom"/>
    <property type="match status" value="1"/>
</dbReference>
<dbReference type="OrthoDB" id="205643at2157"/>